<feature type="domain" description="Calcineurin-like phosphoesterase" evidence="3">
    <location>
        <begin position="59"/>
        <end position="317"/>
    </location>
</feature>
<dbReference type="Pfam" id="PF03865">
    <property type="entry name" value="ShlB"/>
    <property type="match status" value="1"/>
</dbReference>
<protein>
    <submittedName>
        <fullName evidence="5">Calcineurin-like phosphoesterase</fullName>
    </submittedName>
</protein>
<dbReference type="InterPro" id="IPR029052">
    <property type="entry name" value="Metallo-depent_PP-like"/>
</dbReference>
<name>A0A1M7ZZN6_9FLAO</name>
<sequence length="1243" mass="143466">MKMFWVFTTLTINRIYIVFLVSILLFSCASNSVRVGSNIKKNGIAYMQDSSAIAISHTFFFIGDAGNTVNKETQQTLEILKKEVTTTSKETTLLFLGDNIYPKGMPTESNPISRKEAEEKIILQLKVAENFKGKTIFIPGNHDWYNGLVGLNEQEKFIANYLNDKKAFLPKKGCPIETVKVNDEVNVIIIDSEWFLQDWDKHPTMNDDCNIKTRFEFFEELRSEINKSQNKFTILAIHHPLISHGPHGGVYALKKHLYPINNKIPLPIVGSFINLLRKTSGASPQDSQNKMYRELVNKIKPLIQNRDNVLVVSGHEHNLQFIESDQIKQLISGAASKKEAAKAMFPNDFSFGGYGFSKVEVFKDKSALITFYSTNEGQLKKLHTHYISKPDEYFNPNSSSYNLDTRVKATIYTDDLTKKSKLYKFIWGNHYRHYYNLPVEANTVQLDTLFGGVTPTISGGGNQSESLRLIDKDGKEYVMRALKKNATRFLQSAFRDQNAMASFKDTYAEKFIYDFYTSSHPFTPFIIGDLSDRIGLYHSNPKLYFIPKQHRLGKFNDAFGDKLYMVEERQSKEHIDLESYGKPQDIIGTDEVLENITKDEKYQVDEASYIKARLFDMLIGDWDRHQDQWRWSEFEKDGNIIYKPIPRDRDQAFAKPDGNLTSLLLNIPGARHITHFKATFPSEKWFNFSAHSLDIAFIKKATFEDWKKQTNWIISQLSDKAIDEAFAKLPIEIRDDETTAEIKAKLRNRKKELEAFAFKYYKLLQKRIILTGTDKKDKFRIERLADDKTKITWIRMKKDGEEYQFSKTYDKKDTKEIWIYGLDDDDVFEVVGKTKKHSIIRLVGGQNHDIYNIENGKKVKVYDYKSKENTIQAQSGAIVNFKDDYELNEYHYKKPKYNHSFLLPMLGFNPDDGVKIGGNFSYVKQGFINNPYQAKHIVSANYYFATEGVELNYKNSFTKVLGKWNLELDSRYTTPNFSINYFGYGNETKNFDQNKGMDYNRVRIQLLKIAPALKYIGRMGSEITLQTSFENIEVEETYNRFINEPNAINPEVFEYQQFAGASFQYTFKNYDRAANPTLGMIFSVRGTWKTNLSNSKKNFTYLESELGFSHKLVKSNKLVLGTLLKGKILFNDNFEFYQGATLGGDYDLRGFRNERFLGQQSFFQSTDLRWNIGKIKSIVPMSYGILAGYDYGRVWLEGDRSNKWHQSIGGGLWLSGLDLVTARLTFFNSEDGNRIAFGLGFGF</sequence>
<keyword evidence="2" id="KW-0378">Hydrolase</keyword>
<evidence type="ECO:0000256" key="2">
    <source>
        <dbReference type="ARBA" id="ARBA00022801"/>
    </source>
</evidence>
<organism evidence="5 6">
    <name type="scientific">Flavobacterium cucumis</name>
    <dbReference type="NCBI Taxonomy" id="416016"/>
    <lineage>
        <taxon>Bacteria</taxon>
        <taxon>Pseudomonadati</taxon>
        <taxon>Bacteroidota</taxon>
        <taxon>Flavobacteriia</taxon>
        <taxon>Flavobacteriales</taxon>
        <taxon>Flavobacteriaceae</taxon>
        <taxon>Flavobacterium</taxon>
    </lineage>
</organism>
<dbReference type="PROSITE" id="PS51257">
    <property type="entry name" value="PROKAR_LIPOPROTEIN"/>
    <property type="match status" value="1"/>
</dbReference>
<proteinExistence type="predicted"/>
<dbReference type="InterPro" id="IPR005565">
    <property type="entry name" value="Hemolysn_activator_HlyB_C"/>
</dbReference>
<dbReference type="Gene3D" id="3.60.21.10">
    <property type="match status" value="1"/>
</dbReference>
<dbReference type="Gene3D" id="2.40.160.50">
    <property type="entry name" value="membrane protein fhac: a member of the omp85/tpsb transporter family"/>
    <property type="match status" value="1"/>
</dbReference>
<evidence type="ECO:0000259" key="3">
    <source>
        <dbReference type="Pfam" id="PF00149"/>
    </source>
</evidence>
<dbReference type="InterPro" id="IPR004843">
    <property type="entry name" value="Calcineurin-like_PHP"/>
</dbReference>
<dbReference type="STRING" id="416016.SAMN05443547_2717"/>
<dbReference type="SUPFAM" id="SSF56300">
    <property type="entry name" value="Metallo-dependent phosphatases"/>
    <property type="match status" value="1"/>
</dbReference>
<dbReference type="OrthoDB" id="333971at2"/>
<dbReference type="EMBL" id="FRYK01000008">
    <property type="protein sequence ID" value="SHO74325.1"/>
    <property type="molecule type" value="Genomic_DNA"/>
</dbReference>
<dbReference type="Pfam" id="PF00149">
    <property type="entry name" value="Metallophos"/>
    <property type="match status" value="1"/>
</dbReference>
<evidence type="ECO:0000313" key="5">
    <source>
        <dbReference type="EMBL" id="SHO74325.1"/>
    </source>
</evidence>
<evidence type="ECO:0000259" key="4">
    <source>
        <dbReference type="Pfam" id="PF03865"/>
    </source>
</evidence>
<keyword evidence="1" id="KW-0732">Signal</keyword>
<reference evidence="6" key="1">
    <citation type="submission" date="2016-12" db="EMBL/GenBank/DDBJ databases">
        <authorList>
            <person name="Varghese N."/>
            <person name="Submissions S."/>
        </authorList>
    </citation>
    <scope>NUCLEOTIDE SEQUENCE [LARGE SCALE GENOMIC DNA]</scope>
    <source>
        <strain evidence="6">DSM 18830</strain>
    </source>
</reference>
<dbReference type="PANTHER" id="PTHR10161:SF14">
    <property type="entry name" value="TARTRATE-RESISTANT ACID PHOSPHATASE TYPE 5"/>
    <property type="match status" value="1"/>
</dbReference>
<evidence type="ECO:0000256" key="1">
    <source>
        <dbReference type="ARBA" id="ARBA00022729"/>
    </source>
</evidence>
<accession>A0A1M7ZZN6</accession>
<keyword evidence="6" id="KW-1185">Reference proteome</keyword>
<dbReference type="AlphaFoldDB" id="A0A1M7ZZN6"/>
<feature type="domain" description="Haemolysin activator HlyB C-terminal" evidence="4">
    <location>
        <begin position="1095"/>
        <end position="1210"/>
    </location>
</feature>
<dbReference type="InterPro" id="IPR051558">
    <property type="entry name" value="Metallophosphoesterase_PAP"/>
</dbReference>
<evidence type="ECO:0000313" key="6">
    <source>
        <dbReference type="Proteomes" id="UP000184611"/>
    </source>
</evidence>
<gene>
    <name evidence="5" type="ORF">SAMN05443547_2717</name>
</gene>
<dbReference type="Proteomes" id="UP000184611">
    <property type="component" value="Unassembled WGS sequence"/>
</dbReference>
<dbReference type="GO" id="GO:0016787">
    <property type="term" value="F:hydrolase activity"/>
    <property type="evidence" value="ECO:0007669"/>
    <property type="project" value="UniProtKB-KW"/>
</dbReference>
<dbReference type="PANTHER" id="PTHR10161">
    <property type="entry name" value="TARTRATE-RESISTANT ACID PHOSPHATASE TYPE 5"/>
    <property type="match status" value="1"/>
</dbReference>
<dbReference type="RefSeq" id="WP_073585334.1">
    <property type="nucleotide sequence ID" value="NZ_CBCSEA010000022.1"/>
</dbReference>